<keyword evidence="2 3" id="KW-0040">ANK repeat</keyword>
<proteinExistence type="predicted"/>
<protein>
    <submittedName>
        <fullName evidence="4">Ankyrin repeat domain-containing protein 10</fullName>
    </submittedName>
</protein>
<dbReference type="EMBL" id="SEYY01000197">
    <property type="protein sequence ID" value="KAB7507820.1"/>
    <property type="molecule type" value="Genomic_DNA"/>
</dbReference>
<keyword evidence="5" id="KW-1185">Reference proteome</keyword>
<sequence>MARTLQAKEWNRTSEQELNQNFPLHRACRDGDIDALHCLLQQKDSAALHLSLEDTYYGWTPLHWACYFGKPECLQLLLKSSDGNVPDIKTSVYNQTPTHIAAFTGHSECLQILIEAKSDLDCQNQKL</sequence>
<dbReference type="PROSITE" id="PS50088">
    <property type="entry name" value="ANK_REPEAT"/>
    <property type="match status" value="2"/>
</dbReference>
<gene>
    <name evidence="4" type="primary">ANKRD10</name>
    <name evidence="4" type="ORF">Anas_10440</name>
</gene>
<dbReference type="Pfam" id="PF12796">
    <property type="entry name" value="Ank_2"/>
    <property type="match status" value="1"/>
</dbReference>
<reference evidence="4 5" key="1">
    <citation type="journal article" date="2019" name="PLoS Biol.">
        <title>Sex chromosomes control vertical transmission of feminizing Wolbachia symbionts in an isopod.</title>
        <authorList>
            <person name="Becking T."/>
            <person name="Chebbi M.A."/>
            <person name="Giraud I."/>
            <person name="Moumen B."/>
            <person name="Laverre T."/>
            <person name="Caubet Y."/>
            <person name="Peccoud J."/>
            <person name="Gilbert C."/>
            <person name="Cordaux R."/>
        </authorList>
    </citation>
    <scope>NUCLEOTIDE SEQUENCE [LARGE SCALE GENOMIC DNA]</scope>
    <source>
        <strain evidence="4">ANa2</strain>
        <tissue evidence="4">Whole body excluding digestive tract and cuticle</tissue>
    </source>
</reference>
<evidence type="ECO:0000313" key="5">
    <source>
        <dbReference type="Proteomes" id="UP000326759"/>
    </source>
</evidence>
<comment type="caution">
    <text evidence="4">The sequence shown here is derived from an EMBL/GenBank/DDBJ whole genome shotgun (WGS) entry which is preliminary data.</text>
</comment>
<name>A0A5N5TNT0_9CRUS</name>
<keyword evidence="1" id="KW-0677">Repeat</keyword>
<evidence type="ECO:0000256" key="1">
    <source>
        <dbReference type="ARBA" id="ARBA00022737"/>
    </source>
</evidence>
<feature type="repeat" description="ANK" evidence="3">
    <location>
        <begin position="93"/>
        <end position="125"/>
    </location>
</feature>
<dbReference type="Proteomes" id="UP000326759">
    <property type="component" value="Unassembled WGS sequence"/>
</dbReference>
<feature type="repeat" description="ANK" evidence="3">
    <location>
        <begin position="57"/>
        <end position="79"/>
    </location>
</feature>
<evidence type="ECO:0000256" key="3">
    <source>
        <dbReference type="PROSITE-ProRule" id="PRU00023"/>
    </source>
</evidence>
<dbReference type="PANTHER" id="PTHR24203">
    <property type="entry name" value="ANKYRIN REPEAT FAMILY PROTEIN"/>
    <property type="match status" value="1"/>
</dbReference>
<dbReference type="InterPro" id="IPR036770">
    <property type="entry name" value="Ankyrin_rpt-contain_sf"/>
</dbReference>
<dbReference type="PANTHER" id="PTHR24203:SF14">
    <property type="entry name" value="ANKYRIN REPEAT DOMAIN-CONTAINING PROTEIN 10"/>
    <property type="match status" value="1"/>
</dbReference>
<dbReference type="InterPro" id="IPR002110">
    <property type="entry name" value="Ankyrin_rpt"/>
</dbReference>
<dbReference type="SUPFAM" id="SSF48403">
    <property type="entry name" value="Ankyrin repeat"/>
    <property type="match status" value="1"/>
</dbReference>
<evidence type="ECO:0000256" key="2">
    <source>
        <dbReference type="ARBA" id="ARBA00023043"/>
    </source>
</evidence>
<organism evidence="4 5">
    <name type="scientific">Armadillidium nasatum</name>
    <dbReference type="NCBI Taxonomy" id="96803"/>
    <lineage>
        <taxon>Eukaryota</taxon>
        <taxon>Metazoa</taxon>
        <taxon>Ecdysozoa</taxon>
        <taxon>Arthropoda</taxon>
        <taxon>Crustacea</taxon>
        <taxon>Multicrustacea</taxon>
        <taxon>Malacostraca</taxon>
        <taxon>Eumalacostraca</taxon>
        <taxon>Peracarida</taxon>
        <taxon>Isopoda</taxon>
        <taxon>Oniscidea</taxon>
        <taxon>Crinocheta</taxon>
        <taxon>Armadillidiidae</taxon>
        <taxon>Armadillidium</taxon>
    </lineage>
</organism>
<dbReference type="PROSITE" id="PS50297">
    <property type="entry name" value="ANK_REP_REGION"/>
    <property type="match status" value="2"/>
</dbReference>
<accession>A0A5N5TNT0</accession>
<dbReference type="AlphaFoldDB" id="A0A5N5TNT0"/>
<dbReference type="OrthoDB" id="6353000at2759"/>
<evidence type="ECO:0000313" key="4">
    <source>
        <dbReference type="EMBL" id="KAB7507820.1"/>
    </source>
</evidence>
<dbReference type="Gene3D" id="1.25.40.20">
    <property type="entry name" value="Ankyrin repeat-containing domain"/>
    <property type="match status" value="1"/>
</dbReference>
<dbReference type="SMART" id="SM00248">
    <property type="entry name" value="ANK"/>
    <property type="match status" value="3"/>
</dbReference>